<comment type="caution">
    <text evidence="2">The sequence shown here is derived from an EMBL/GenBank/DDBJ whole genome shotgun (WGS) entry which is preliminary data.</text>
</comment>
<reference evidence="2" key="1">
    <citation type="submission" date="2020-11" db="EMBL/GenBank/DDBJ databases">
        <authorList>
            <person name="Whitehead M."/>
        </authorList>
    </citation>
    <scope>NUCLEOTIDE SEQUENCE</scope>
    <source>
        <strain evidence="2">EGII</strain>
    </source>
</reference>
<proteinExistence type="predicted"/>
<accession>A0A811V4G3</accession>
<feature type="compositionally biased region" description="Low complexity" evidence="1">
    <location>
        <begin position="9"/>
        <end position="23"/>
    </location>
</feature>
<feature type="region of interest" description="Disordered" evidence="1">
    <location>
        <begin position="1"/>
        <end position="24"/>
    </location>
</feature>
<keyword evidence="3" id="KW-1185">Reference proteome</keyword>
<protein>
    <submittedName>
        <fullName evidence="2">(Mediterranean fruit fly) hypothetical protein</fullName>
    </submittedName>
</protein>
<dbReference type="Proteomes" id="UP000606786">
    <property type="component" value="Unassembled WGS sequence"/>
</dbReference>
<evidence type="ECO:0000256" key="1">
    <source>
        <dbReference type="SAM" id="MobiDB-lite"/>
    </source>
</evidence>
<organism evidence="2 3">
    <name type="scientific">Ceratitis capitata</name>
    <name type="common">Mediterranean fruit fly</name>
    <name type="synonym">Tephritis capitata</name>
    <dbReference type="NCBI Taxonomy" id="7213"/>
    <lineage>
        <taxon>Eukaryota</taxon>
        <taxon>Metazoa</taxon>
        <taxon>Ecdysozoa</taxon>
        <taxon>Arthropoda</taxon>
        <taxon>Hexapoda</taxon>
        <taxon>Insecta</taxon>
        <taxon>Pterygota</taxon>
        <taxon>Neoptera</taxon>
        <taxon>Endopterygota</taxon>
        <taxon>Diptera</taxon>
        <taxon>Brachycera</taxon>
        <taxon>Muscomorpha</taxon>
        <taxon>Tephritoidea</taxon>
        <taxon>Tephritidae</taxon>
        <taxon>Ceratitis</taxon>
        <taxon>Ceratitis</taxon>
    </lineage>
</organism>
<evidence type="ECO:0000313" key="2">
    <source>
        <dbReference type="EMBL" id="CAD7005731.1"/>
    </source>
</evidence>
<evidence type="ECO:0000313" key="3">
    <source>
        <dbReference type="Proteomes" id="UP000606786"/>
    </source>
</evidence>
<name>A0A811V4G3_CERCA</name>
<sequence>MAPKRLTTNKKNNNKQCKSQQQSALAPQDVGARQIFAHSRQCLTVILLEEEDFFLDTPMAHLYNFDPISSGRNI</sequence>
<dbReference type="EMBL" id="CAJHJT010000034">
    <property type="protein sequence ID" value="CAD7005731.1"/>
    <property type="molecule type" value="Genomic_DNA"/>
</dbReference>
<gene>
    <name evidence="2" type="ORF">CCAP1982_LOCUS14082</name>
</gene>
<dbReference type="AlphaFoldDB" id="A0A811V4G3"/>